<dbReference type="CDD" id="cd05013">
    <property type="entry name" value="SIS_RpiR"/>
    <property type="match status" value="1"/>
</dbReference>
<dbReference type="GO" id="GO:0016301">
    <property type="term" value="F:kinase activity"/>
    <property type="evidence" value="ECO:0007669"/>
    <property type="project" value="UniProtKB-KW"/>
</dbReference>
<reference evidence="5 6" key="1">
    <citation type="submission" date="2015-05" db="EMBL/GenBank/DDBJ databases">
        <authorList>
            <person name="Rodrigo-Torres Lidia"/>
            <person name="Arahal R.David."/>
        </authorList>
    </citation>
    <scope>NUCLEOTIDE SEQUENCE [LARGE SCALE GENOMIC DNA]</scope>
    <source>
        <strain evidence="5 6">CECT 7321</strain>
    </source>
</reference>
<evidence type="ECO:0000256" key="1">
    <source>
        <dbReference type="ARBA" id="ARBA00023015"/>
    </source>
</evidence>
<evidence type="ECO:0000313" key="6">
    <source>
        <dbReference type="Proteomes" id="UP000043764"/>
    </source>
</evidence>
<dbReference type="InterPro" id="IPR036388">
    <property type="entry name" value="WH-like_DNA-bd_sf"/>
</dbReference>
<dbReference type="PANTHER" id="PTHR30514">
    <property type="entry name" value="GLUCOKINASE"/>
    <property type="match status" value="1"/>
</dbReference>
<accession>A0A0H5DI97</accession>
<dbReference type="PROSITE" id="PS51071">
    <property type="entry name" value="HTH_RPIR"/>
    <property type="match status" value="1"/>
</dbReference>
<feature type="domain" description="HTH rpiR-type" evidence="4">
    <location>
        <begin position="11"/>
        <end position="87"/>
    </location>
</feature>
<keyword evidence="5" id="KW-0808">Transferase</keyword>
<keyword evidence="3" id="KW-0804">Transcription</keyword>
<dbReference type="AlphaFoldDB" id="A0A0H5DI97"/>
<keyword evidence="1" id="KW-0805">Transcription regulation</keyword>
<dbReference type="Pfam" id="PF01380">
    <property type="entry name" value="SIS"/>
    <property type="match status" value="1"/>
</dbReference>
<dbReference type="Gene3D" id="1.10.10.10">
    <property type="entry name" value="Winged helix-like DNA-binding domain superfamily/Winged helix DNA-binding domain"/>
    <property type="match status" value="1"/>
</dbReference>
<evidence type="ECO:0000256" key="2">
    <source>
        <dbReference type="ARBA" id="ARBA00023125"/>
    </source>
</evidence>
<dbReference type="InterPro" id="IPR009057">
    <property type="entry name" value="Homeodomain-like_sf"/>
</dbReference>
<evidence type="ECO:0000313" key="5">
    <source>
        <dbReference type="EMBL" id="CRL09439.1"/>
    </source>
</evidence>
<dbReference type="InterPro" id="IPR047640">
    <property type="entry name" value="RpiR-like"/>
</dbReference>
<evidence type="ECO:0000259" key="4">
    <source>
        <dbReference type="PROSITE" id="PS51071"/>
    </source>
</evidence>
<dbReference type="GO" id="GO:1901135">
    <property type="term" value="P:carbohydrate derivative metabolic process"/>
    <property type="evidence" value="ECO:0007669"/>
    <property type="project" value="InterPro"/>
</dbReference>
<dbReference type="Proteomes" id="UP000043764">
    <property type="component" value="Unassembled WGS sequence"/>
</dbReference>
<keyword evidence="5" id="KW-0418">Kinase</keyword>
<proteinExistence type="predicted"/>
<dbReference type="InterPro" id="IPR035472">
    <property type="entry name" value="RpiR-like_SIS"/>
</dbReference>
<dbReference type="OrthoDB" id="9814676at2"/>
<dbReference type="GO" id="GO:0003700">
    <property type="term" value="F:DNA-binding transcription factor activity"/>
    <property type="evidence" value="ECO:0007669"/>
    <property type="project" value="InterPro"/>
</dbReference>
<dbReference type="SUPFAM" id="SSF46689">
    <property type="entry name" value="Homeodomain-like"/>
    <property type="match status" value="1"/>
</dbReference>
<organism evidence="5 6">
    <name type="scientific">Phaeobacter italicus</name>
    <dbReference type="NCBI Taxonomy" id="481446"/>
    <lineage>
        <taxon>Bacteria</taxon>
        <taxon>Pseudomonadati</taxon>
        <taxon>Pseudomonadota</taxon>
        <taxon>Alphaproteobacteria</taxon>
        <taxon>Rhodobacterales</taxon>
        <taxon>Roseobacteraceae</taxon>
        <taxon>Phaeobacter</taxon>
    </lineage>
</organism>
<dbReference type="STRING" id="481446.NIT7645_03580"/>
<sequence length="302" mass="33116">MEQNPDPKQKTRLLERLKADMADLPPALSGAAKYIIDNPGDFGLDPIRVSAQKAGVSTNSLVRLASHLGFDGFEGLRGPFRASLTTEREGGLGLAWLDRLEQHEATERHGRIARNEVNIVARSLRLMTPERTAKICRTLTSARRCYITATRASYALAYYFHYVGRMALPGLDLVPRHMGTAVDEMMDIGPYDCLVAMTFAPYSAETLQALHFAQSRGAQLVLITDSEVITPGLTPDHLLQVADNALHPFGGYAGAMAVLDCLLTHLVDAGGDAAQDRIRQYEALREDTGAYWRGGKLPKLPK</sequence>
<dbReference type="SUPFAM" id="SSF53697">
    <property type="entry name" value="SIS domain"/>
    <property type="match status" value="1"/>
</dbReference>
<dbReference type="InterPro" id="IPR001347">
    <property type="entry name" value="SIS_dom"/>
</dbReference>
<dbReference type="RefSeq" id="WP_008563420.1">
    <property type="nucleotide sequence ID" value="NZ_CAKZKN010000114.1"/>
</dbReference>
<dbReference type="GO" id="GO:0097367">
    <property type="term" value="F:carbohydrate derivative binding"/>
    <property type="evidence" value="ECO:0007669"/>
    <property type="project" value="InterPro"/>
</dbReference>
<gene>
    <name evidence="5" type="ORF">NIT7321_00269</name>
</gene>
<dbReference type="Gene3D" id="3.40.50.10490">
    <property type="entry name" value="Glucose-6-phosphate isomerase like protein, domain 1"/>
    <property type="match status" value="1"/>
</dbReference>
<protein>
    <submittedName>
        <fullName evidence="5">Bifunctional glucokinase/RpiR family transcriptional regulator</fullName>
    </submittedName>
</protein>
<keyword evidence="2" id="KW-0238">DNA-binding</keyword>
<dbReference type="GO" id="GO:0003677">
    <property type="term" value="F:DNA binding"/>
    <property type="evidence" value="ECO:0007669"/>
    <property type="project" value="UniProtKB-KW"/>
</dbReference>
<dbReference type="EMBL" id="CVRL01000003">
    <property type="protein sequence ID" value="CRL09439.1"/>
    <property type="molecule type" value="Genomic_DNA"/>
</dbReference>
<name>A0A0H5DI97_9RHOB</name>
<dbReference type="InterPro" id="IPR046348">
    <property type="entry name" value="SIS_dom_sf"/>
</dbReference>
<dbReference type="InterPro" id="IPR000281">
    <property type="entry name" value="HTH_RpiR"/>
</dbReference>
<dbReference type="PANTHER" id="PTHR30514:SF18">
    <property type="entry name" value="RPIR-FAMILY TRANSCRIPTIONAL REGULATOR"/>
    <property type="match status" value="1"/>
</dbReference>
<keyword evidence="6" id="KW-1185">Reference proteome</keyword>
<evidence type="ECO:0000256" key="3">
    <source>
        <dbReference type="ARBA" id="ARBA00023163"/>
    </source>
</evidence>